<dbReference type="CDD" id="cd16413">
    <property type="entry name" value="DGQHR_domain"/>
    <property type="match status" value="1"/>
</dbReference>
<dbReference type="InParanoid" id="F5YBT3"/>
<dbReference type="OrthoDB" id="9789139at2"/>
<dbReference type="STRING" id="545695.TREAZ_2935"/>
<reference evidence="1 2" key="2">
    <citation type="journal article" date="2011" name="ISME J.">
        <title>RNA-seq reveals cooperative metabolic interactions between two termite-gut spirochete species in co-culture.</title>
        <authorList>
            <person name="Rosenthal A.Z."/>
            <person name="Matson E.G."/>
            <person name="Eldar A."/>
            <person name="Leadbetter J.R."/>
        </authorList>
    </citation>
    <scope>NUCLEOTIDE SEQUENCE [LARGE SCALE GENOMIC DNA]</scope>
    <source>
        <strain evidence="2">ATCC BAA-888 / DSM 13862 / ZAS-9</strain>
    </source>
</reference>
<dbReference type="Proteomes" id="UP000009222">
    <property type="component" value="Chromosome"/>
</dbReference>
<dbReference type="eggNOG" id="ENOG502Z8DG">
    <property type="taxonomic scope" value="Bacteria"/>
</dbReference>
<proteinExistence type="predicted"/>
<reference evidence="2" key="1">
    <citation type="submission" date="2009-12" db="EMBL/GenBank/DDBJ databases">
        <title>Complete sequence of Treponema azotonutricium strain ZAS-9.</title>
        <authorList>
            <person name="Tetu S.G."/>
            <person name="Matson E."/>
            <person name="Ren Q."/>
            <person name="Seshadri R."/>
            <person name="Elbourne L."/>
            <person name="Hassan K.A."/>
            <person name="Durkin A."/>
            <person name="Radune D."/>
            <person name="Mohamoud Y."/>
            <person name="Shay R."/>
            <person name="Jin S."/>
            <person name="Zhang X."/>
            <person name="Lucey K."/>
            <person name="Ballor N.R."/>
            <person name="Ottesen E."/>
            <person name="Rosenthal R."/>
            <person name="Allen A."/>
            <person name="Leadbetter J.R."/>
            <person name="Paulsen I.T."/>
        </authorList>
    </citation>
    <scope>NUCLEOTIDE SEQUENCE [LARGE SCALE GENOMIC DNA]</scope>
    <source>
        <strain evidence="2">ATCC BAA-888 / DSM 13862 / ZAS-9</strain>
    </source>
</reference>
<keyword evidence="2" id="KW-1185">Reference proteome</keyword>
<organism evidence="1 2">
    <name type="scientific">Leadbettera azotonutricia (strain ATCC BAA-888 / DSM 13862 / ZAS-9)</name>
    <name type="common">Treponema azotonutricium</name>
    <dbReference type="NCBI Taxonomy" id="545695"/>
    <lineage>
        <taxon>Bacteria</taxon>
        <taxon>Pseudomonadati</taxon>
        <taxon>Spirochaetota</taxon>
        <taxon>Spirochaetia</taxon>
        <taxon>Spirochaetales</taxon>
        <taxon>Breznakiellaceae</taxon>
        <taxon>Leadbettera</taxon>
    </lineage>
</organism>
<dbReference type="InterPro" id="IPR017601">
    <property type="entry name" value="DGQHR-contain_dom"/>
</dbReference>
<dbReference type="HOGENOM" id="CLU_055813_0_0_12"/>
<dbReference type="KEGG" id="taz:TREAZ_2935"/>
<dbReference type="RefSeq" id="WP_015712611.1">
    <property type="nucleotide sequence ID" value="NC_015577.1"/>
</dbReference>
<dbReference type="EMBL" id="CP001841">
    <property type="protein sequence ID" value="AEF81642.1"/>
    <property type="molecule type" value="Genomic_DNA"/>
</dbReference>
<sequence>MNTFPAIRILQPLGEFYLTAIPAEYLLKICFSHRHIRHDADEKGHVQDEGHQRRLSILRLNEISRYLETQDATLPGTIIIAANCKEDGTILDPNNGEENVKRWIIAPKEGDDREIVRINIPTTDKLGAVVDGQHRLWGFENVSDELKKILLPCAIFIDLPTPQQAAIFATINFNQKPVNKSQSYELFGYNLDDELEASWSPDKLAVFFARKLNIDNESPFKDHIKVAAQDDRVLEEINKLRQKEWSISTATIVEGILLLITKNAKQDRDILHKYPINSRSRKSLSNIRIHGEPPPFRGIYLAADHDIVIYKTLINFFSAANELFWGKENCGLIRKTAGVQALFRVLRELLPDQLEKNDLQQVTWISILEKAGKLDFSNITLFESSGRGRKRIQDAILVSIGKMSLGDIMDQDFRKYLENMNRGVNNV</sequence>
<accession>F5YBT3</accession>
<dbReference type="Pfam" id="PF14072">
    <property type="entry name" value="DndB"/>
    <property type="match status" value="1"/>
</dbReference>
<dbReference type="NCBIfam" id="TIGR03187">
    <property type="entry name" value="DGQHR"/>
    <property type="match status" value="1"/>
</dbReference>
<dbReference type="AlphaFoldDB" id="F5YBT3"/>
<protein>
    <submittedName>
        <fullName evidence="1">Putative DGQHR domain protein</fullName>
    </submittedName>
</protein>
<evidence type="ECO:0000313" key="2">
    <source>
        <dbReference type="Proteomes" id="UP000009222"/>
    </source>
</evidence>
<name>F5YBT3_LEAAZ</name>
<dbReference type="InterPro" id="IPR017642">
    <property type="entry name" value="DNA_S_mod_DndB"/>
</dbReference>
<evidence type="ECO:0000313" key="1">
    <source>
        <dbReference type="EMBL" id="AEF81642.1"/>
    </source>
</evidence>
<gene>
    <name evidence="1" type="ordered locus">TREAZ_2935</name>
</gene>